<keyword evidence="2" id="KW-1185">Reference proteome</keyword>
<reference evidence="1" key="1">
    <citation type="submission" date="2021-03" db="EMBL/GenBank/DDBJ databases">
        <title>Draft genome sequence of rust myrtle Austropuccinia psidii MF-1, a brazilian biotype.</title>
        <authorList>
            <person name="Quecine M.C."/>
            <person name="Pachon D.M.R."/>
            <person name="Bonatelli M.L."/>
            <person name="Correr F.H."/>
            <person name="Franceschini L.M."/>
            <person name="Leite T.F."/>
            <person name="Margarido G.R.A."/>
            <person name="Almeida C.A."/>
            <person name="Ferrarezi J.A."/>
            <person name="Labate C.A."/>
        </authorList>
    </citation>
    <scope>NUCLEOTIDE SEQUENCE</scope>
    <source>
        <strain evidence="1">MF-1</strain>
    </source>
</reference>
<sequence length="136" mass="15385">MTVIKVSPVNLVVEKFTSEQLNKGEISIHLTGKQESKLSSLSYDQKEAFSSDKEPLGEIIGYEVDIILKRRRSYPPLLRRPAYPSGPKSREAPELHIKELLDQGVIKKVGHNEEVEITTPVRVCKSTFLVLKICIR</sequence>
<dbReference type="AlphaFoldDB" id="A0A9Q3P7J4"/>
<proteinExistence type="predicted"/>
<protein>
    <submittedName>
        <fullName evidence="1">Uncharacterized protein</fullName>
    </submittedName>
</protein>
<gene>
    <name evidence="1" type="ORF">O181_090297</name>
</gene>
<name>A0A9Q3P7J4_9BASI</name>
<dbReference type="OrthoDB" id="6060525at2759"/>
<organism evidence="1 2">
    <name type="scientific">Austropuccinia psidii MF-1</name>
    <dbReference type="NCBI Taxonomy" id="1389203"/>
    <lineage>
        <taxon>Eukaryota</taxon>
        <taxon>Fungi</taxon>
        <taxon>Dikarya</taxon>
        <taxon>Basidiomycota</taxon>
        <taxon>Pucciniomycotina</taxon>
        <taxon>Pucciniomycetes</taxon>
        <taxon>Pucciniales</taxon>
        <taxon>Sphaerophragmiaceae</taxon>
        <taxon>Austropuccinia</taxon>
    </lineage>
</organism>
<comment type="caution">
    <text evidence="1">The sequence shown here is derived from an EMBL/GenBank/DDBJ whole genome shotgun (WGS) entry which is preliminary data.</text>
</comment>
<accession>A0A9Q3P7J4</accession>
<dbReference type="Proteomes" id="UP000765509">
    <property type="component" value="Unassembled WGS sequence"/>
</dbReference>
<evidence type="ECO:0000313" key="1">
    <source>
        <dbReference type="EMBL" id="MBW0550582.1"/>
    </source>
</evidence>
<dbReference type="EMBL" id="AVOT02056202">
    <property type="protein sequence ID" value="MBW0550582.1"/>
    <property type="molecule type" value="Genomic_DNA"/>
</dbReference>
<evidence type="ECO:0000313" key="2">
    <source>
        <dbReference type="Proteomes" id="UP000765509"/>
    </source>
</evidence>